<name>A0A080N2G8_9BIFI</name>
<organism evidence="1 2">
    <name type="scientific">Bifidobacterium bombi DSM 19703</name>
    <dbReference type="NCBI Taxonomy" id="1341695"/>
    <lineage>
        <taxon>Bacteria</taxon>
        <taxon>Bacillati</taxon>
        <taxon>Actinomycetota</taxon>
        <taxon>Actinomycetes</taxon>
        <taxon>Bifidobacteriales</taxon>
        <taxon>Bifidobacteriaceae</taxon>
        <taxon>Bifidobacterium</taxon>
    </lineage>
</organism>
<dbReference type="AlphaFoldDB" id="A0A080N2G8"/>
<gene>
    <name evidence="1" type="ORF">BBOMB_0514</name>
</gene>
<comment type="caution">
    <text evidence="1">The sequence shown here is derived from an EMBL/GenBank/DDBJ whole genome shotgun (WGS) entry which is preliminary data.</text>
</comment>
<evidence type="ECO:0000313" key="1">
    <source>
        <dbReference type="EMBL" id="KFF31178.1"/>
    </source>
</evidence>
<proteinExistence type="predicted"/>
<evidence type="ECO:0000313" key="2">
    <source>
        <dbReference type="Proteomes" id="UP000028730"/>
    </source>
</evidence>
<reference evidence="1 2" key="1">
    <citation type="journal article" date="2014" name="Appl. Environ. Microbiol.">
        <title>Genomic encyclopedia of type strains of the genus Bifidobacterium.</title>
        <authorList>
            <person name="Milani C."/>
            <person name="Lugli G.A."/>
            <person name="Duranti S."/>
            <person name="Turroni F."/>
            <person name="Bottacini F."/>
            <person name="Mangifesta M."/>
            <person name="Sanchez B."/>
            <person name="Viappiani A."/>
            <person name="Mancabelli L."/>
            <person name="Taminiau B."/>
            <person name="Delcenserie V."/>
            <person name="Barrangou R."/>
            <person name="Margolles A."/>
            <person name="van Sinderen D."/>
            <person name="Ventura M."/>
        </authorList>
    </citation>
    <scope>NUCLEOTIDE SEQUENCE [LARGE SCALE GENOMIC DNA]</scope>
    <source>
        <strain evidence="1 2">DSM 19703</strain>
    </source>
</reference>
<dbReference type="EMBL" id="ATLK01000001">
    <property type="protein sequence ID" value="KFF31178.1"/>
    <property type="molecule type" value="Genomic_DNA"/>
</dbReference>
<sequence length="87" mass="9497">MDVSVHDTARIQGTLPDGYQLVFELWKRHSGGISKVTLNAAAKPVDVRLGATKVRSPEVSAGAGGYHWRERLIRPATTVWSSTPNRA</sequence>
<accession>A0A080N2G8</accession>
<protein>
    <submittedName>
        <fullName evidence="1">Uncharacterized protein</fullName>
    </submittedName>
</protein>
<dbReference type="Proteomes" id="UP000028730">
    <property type="component" value="Unassembled WGS sequence"/>
</dbReference>
<keyword evidence="2" id="KW-1185">Reference proteome</keyword>